<gene>
    <name evidence="1" type="ORF">DAPK24_039660</name>
</gene>
<dbReference type="AlphaFoldDB" id="A0AAV5R7Z9"/>
<dbReference type="Proteomes" id="UP001378960">
    <property type="component" value="Unassembled WGS sequence"/>
</dbReference>
<evidence type="ECO:0000313" key="2">
    <source>
        <dbReference type="Proteomes" id="UP001378960"/>
    </source>
</evidence>
<reference evidence="1 2" key="1">
    <citation type="journal article" date="2023" name="Elife">
        <title>Identification of key yeast species and microbe-microbe interactions impacting larval growth of Drosophila in the wild.</title>
        <authorList>
            <person name="Mure A."/>
            <person name="Sugiura Y."/>
            <person name="Maeda R."/>
            <person name="Honda K."/>
            <person name="Sakurai N."/>
            <person name="Takahashi Y."/>
            <person name="Watada M."/>
            <person name="Katoh T."/>
            <person name="Gotoh A."/>
            <person name="Gotoh Y."/>
            <person name="Taniguchi I."/>
            <person name="Nakamura K."/>
            <person name="Hayashi T."/>
            <person name="Katayama T."/>
            <person name="Uemura T."/>
            <person name="Hattori Y."/>
        </authorList>
    </citation>
    <scope>NUCLEOTIDE SEQUENCE [LARGE SCALE GENOMIC DNA]</scope>
    <source>
        <strain evidence="1 2">PK-24</strain>
    </source>
</reference>
<sequence>MSTRTAFVDKEITIIEEIINILAKPNKYGISDKEMFTVLNSSSSMLDNIINGPKLSESPSNNVSTKMIDFKNLVALGQLLADKRNIINTSSSTNPNKNVDDMNNAVRVLKTIYQTLSTNVYINHVKTPSVSAAVSASAAASGSTSTSWWNINKANLQLTNSTDGSIISSTNPLESVDYFPDLRLVLKNVLVLFISFLKRYQDLINSIKELSENDKSLIVALRDLMLLLNVSILNKLVEIFKMLNPKLSLKSERTMFDVFK</sequence>
<proteinExistence type="predicted"/>
<organism evidence="1 2">
    <name type="scientific">Pichia kluyveri</name>
    <name type="common">Yeast</name>
    <dbReference type="NCBI Taxonomy" id="36015"/>
    <lineage>
        <taxon>Eukaryota</taxon>
        <taxon>Fungi</taxon>
        <taxon>Dikarya</taxon>
        <taxon>Ascomycota</taxon>
        <taxon>Saccharomycotina</taxon>
        <taxon>Pichiomycetes</taxon>
        <taxon>Pichiales</taxon>
        <taxon>Pichiaceae</taxon>
        <taxon>Pichia</taxon>
    </lineage>
</organism>
<keyword evidence="2" id="KW-1185">Reference proteome</keyword>
<evidence type="ECO:0000313" key="1">
    <source>
        <dbReference type="EMBL" id="GMM47391.1"/>
    </source>
</evidence>
<accession>A0AAV5R7Z9</accession>
<dbReference type="EMBL" id="BTGB01000005">
    <property type="protein sequence ID" value="GMM47391.1"/>
    <property type="molecule type" value="Genomic_DNA"/>
</dbReference>
<protein>
    <submittedName>
        <fullName evidence="1">Uncharacterized protein</fullName>
    </submittedName>
</protein>
<name>A0AAV5R7Z9_PICKL</name>
<comment type="caution">
    <text evidence="1">The sequence shown here is derived from an EMBL/GenBank/DDBJ whole genome shotgun (WGS) entry which is preliminary data.</text>
</comment>